<accession>A0A0F9SXM9</accession>
<comment type="caution">
    <text evidence="1">The sequence shown here is derived from an EMBL/GenBank/DDBJ whole genome shotgun (WGS) entry which is preliminary data.</text>
</comment>
<reference evidence="1" key="1">
    <citation type="journal article" date="2015" name="Nature">
        <title>Complex archaea that bridge the gap between prokaryotes and eukaryotes.</title>
        <authorList>
            <person name="Spang A."/>
            <person name="Saw J.H."/>
            <person name="Jorgensen S.L."/>
            <person name="Zaremba-Niedzwiedzka K."/>
            <person name="Martijn J."/>
            <person name="Lind A.E."/>
            <person name="van Eijk R."/>
            <person name="Schleper C."/>
            <person name="Guy L."/>
            <person name="Ettema T.J."/>
        </authorList>
    </citation>
    <scope>NUCLEOTIDE SEQUENCE</scope>
</reference>
<name>A0A0F9SXM9_9ZZZZ</name>
<protein>
    <submittedName>
        <fullName evidence="1">Uncharacterized protein</fullName>
    </submittedName>
</protein>
<organism evidence="1">
    <name type="scientific">marine sediment metagenome</name>
    <dbReference type="NCBI Taxonomy" id="412755"/>
    <lineage>
        <taxon>unclassified sequences</taxon>
        <taxon>metagenomes</taxon>
        <taxon>ecological metagenomes</taxon>
    </lineage>
</organism>
<proteinExistence type="predicted"/>
<sequence>MISISKAVPDGSNDSVIITDYKTGSKLSDAESRVTKTKTLDGGVVLVHGGFVEEDRKFQVDARMAVADIAILWAIYTSETYVVFSFDDQVAGVAGVYDVAISKLTNRAGRIKFTALVREKLSG</sequence>
<dbReference type="EMBL" id="LAZR01001637">
    <property type="protein sequence ID" value="KKN41616.1"/>
    <property type="molecule type" value="Genomic_DNA"/>
</dbReference>
<evidence type="ECO:0000313" key="1">
    <source>
        <dbReference type="EMBL" id="KKN41616.1"/>
    </source>
</evidence>
<dbReference type="AlphaFoldDB" id="A0A0F9SXM9"/>
<gene>
    <name evidence="1" type="ORF">LCGC14_0721490</name>
</gene>